<dbReference type="Pfam" id="PF13649">
    <property type="entry name" value="Methyltransf_25"/>
    <property type="match status" value="1"/>
</dbReference>
<reference evidence="4 5" key="1">
    <citation type="submission" date="2017-06" db="EMBL/GenBank/DDBJ databases">
        <authorList>
            <person name="Kim H.J."/>
            <person name="Triplett B.A."/>
        </authorList>
    </citation>
    <scope>NUCLEOTIDE SEQUENCE [LARGE SCALE GENOMIC DNA]</scope>
    <source>
        <strain evidence="4 5">DSM 14713</strain>
    </source>
</reference>
<protein>
    <recommendedName>
        <fullName evidence="3">Methyltransferase domain-containing protein</fullName>
    </recommendedName>
</protein>
<evidence type="ECO:0000313" key="5">
    <source>
        <dbReference type="Proteomes" id="UP000217289"/>
    </source>
</evidence>
<dbReference type="InterPro" id="IPR029063">
    <property type="entry name" value="SAM-dependent_MTases_sf"/>
</dbReference>
<dbReference type="RefSeq" id="WP_095981462.1">
    <property type="nucleotide sequence ID" value="NZ_CP022163.1"/>
</dbReference>
<keyword evidence="2" id="KW-0808">Transferase</keyword>
<dbReference type="EMBL" id="CP022163">
    <property type="protein sequence ID" value="ATB33419.1"/>
    <property type="molecule type" value="Genomic_DNA"/>
</dbReference>
<proteinExistence type="predicted"/>
<evidence type="ECO:0000256" key="1">
    <source>
        <dbReference type="ARBA" id="ARBA00022603"/>
    </source>
</evidence>
<gene>
    <name evidence="4" type="ORF">MEBOL_006914</name>
</gene>
<dbReference type="OrthoDB" id="5522265at2"/>
<keyword evidence="5" id="KW-1185">Reference proteome</keyword>
<dbReference type="AlphaFoldDB" id="A0A250INU2"/>
<dbReference type="PANTHER" id="PTHR43861">
    <property type="entry name" value="TRANS-ACONITATE 2-METHYLTRANSFERASE-RELATED"/>
    <property type="match status" value="1"/>
</dbReference>
<dbReference type="InterPro" id="IPR041698">
    <property type="entry name" value="Methyltransf_25"/>
</dbReference>
<name>A0A250INU2_9BACT</name>
<dbReference type="CDD" id="cd02440">
    <property type="entry name" value="AdoMet_MTases"/>
    <property type="match status" value="1"/>
</dbReference>
<dbReference type="SUPFAM" id="SSF53335">
    <property type="entry name" value="S-adenosyl-L-methionine-dependent methyltransferases"/>
    <property type="match status" value="1"/>
</dbReference>
<dbReference type="GO" id="GO:0032259">
    <property type="term" value="P:methylation"/>
    <property type="evidence" value="ECO:0007669"/>
    <property type="project" value="UniProtKB-KW"/>
</dbReference>
<dbReference type="Proteomes" id="UP000217289">
    <property type="component" value="Chromosome"/>
</dbReference>
<feature type="domain" description="Methyltransferase" evidence="3">
    <location>
        <begin position="41"/>
        <end position="136"/>
    </location>
</feature>
<evidence type="ECO:0000256" key="2">
    <source>
        <dbReference type="ARBA" id="ARBA00022679"/>
    </source>
</evidence>
<accession>A0A250INU2</accession>
<evidence type="ECO:0000259" key="3">
    <source>
        <dbReference type="Pfam" id="PF13649"/>
    </source>
</evidence>
<dbReference type="PANTHER" id="PTHR43861:SF1">
    <property type="entry name" value="TRANS-ACONITATE 2-METHYLTRANSFERASE"/>
    <property type="match status" value="1"/>
</dbReference>
<dbReference type="GO" id="GO:0008168">
    <property type="term" value="F:methyltransferase activity"/>
    <property type="evidence" value="ECO:0007669"/>
    <property type="project" value="UniProtKB-KW"/>
</dbReference>
<evidence type="ECO:0000313" key="4">
    <source>
        <dbReference type="EMBL" id="ATB33419.1"/>
    </source>
</evidence>
<sequence length="243" mass="27718">MAEQYDNIGGRYEQFKNTAPLPIPEQHTFLKLVGDLHGQRVLDLACGAGHYSRLLKQQGANEVLGVDISSKMVSVALEREQERPQGIRFHVADATHLPVLGSFHLVTAVYLLNYARTREELASMCGSAYRNLTEGGRFIAFTMEPSFELTKSSWAKYGFDVRRETLEGERHVVQATFLTDPPADIEYLRWPAATYEWAMEQAGFRQLEWKHFEVPPEAIARFGADFWKEYQEHPLLVVLSGRK</sequence>
<keyword evidence="1" id="KW-0489">Methyltransferase</keyword>
<dbReference type="KEGG" id="mbd:MEBOL_006914"/>
<dbReference type="Gene3D" id="3.40.50.150">
    <property type="entry name" value="Vaccinia Virus protein VP39"/>
    <property type="match status" value="1"/>
</dbReference>
<organism evidence="4 5">
    <name type="scientific">Melittangium boletus DSM 14713</name>
    <dbReference type="NCBI Taxonomy" id="1294270"/>
    <lineage>
        <taxon>Bacteria</taxon>
        <taxon>Pseudomonadati</taxon>
        <taxon>Myxococcota</taxon>
        <taxon>Myxococcia</taxon>
        <taxon>Myxococcales</taxon>
        <taxon>Cystobacterineae</taxon>
        <taxon>Archangiaceae</taxon>
        <taxon>Melittangium</taxon>
    </lineage>
</organism>